<dbReference type="AlphaFoldDB" id="A0A0N4XVJ3"/>
<keyword evidence="2" id="KW-1185">Reference proteome</keyword>
<reference evidence="3" key="1">
    <citation type="submission" date="2017-02" db="UniProtKB">
        <authorList>
            <consortium name="WormBaseParasite"/>
        </authorList>
    </citation>
    <scope>IDENTIFICATION</scope>
</reference>
<dbReference type="Proteomes" id="UP000271162">
    <property type="component" value="Unassembled WGS sequence"/>
</dbReference>
<name>A0A0N4XVJ3_NIPBR</name>
<organism evidence="3">
    <name type="scientific">Nippostrongylus brasiliensis</name>
    <name type="common">Rat hookworm</name>
    <dbReference type="NCBI Taxonomy" id="27835"/>
    <lineage>
        <taxon>Eukaryota</taxon>
        <taxon>Metazoa</taxon>
        <taxon>Ecdysozoa</taxon>
        <taxon>Nematoda</taxon>
        <taxon>Chromadorea</taxon>
        <taxon>Rhabditida</taxon>
        <taxon>Rhabditina</taxon>
        <taxon>Rhabditomorpha</taxon>
        <taxon>Strongyloidea</taxon>
        <taxon>Heligmosomidae</taxon>
        <taxon>Nippostrongylus</taxon>
    </lineage>
</organism>
<evidence type="ECO:0000313" key="1">
    <source>
        <dbReference type="EMBL" id="VDL70416.1"/>
    </source>
</evidence>
<dbReference type="EMBL" id="UYSL01019833">
    <property type="protein sequence ID" value="VDL70416.1"/>
    <property type="molecule type" value="Genomic_DNA"/>
</dbReference>
<reference evidence="1 2" key="2">
    <citation type="submission" date="2018-11" db="EMBL/GenBank/DDBJ databases">
        <authorList>
            <consortium name="Pathogen Informatics"/>
        </authorList>
    </citation>
    <scope>NUCLEOTIDE SEQUENCE [LARGE SCALE GENOMIC DNA]</scope>
</reference>
<proteinExistence type="predicted"/>
<evidence type="ECO:0000313" key="3">
    <source>
        <dbReference type="WBParaSite" id="NBR_0000682601-mRNA-1"/>
    </source>
</evidence>
<dbReference type="WBParaSite" id="NBR_0000682601-mRNA-1">
    <property type="protein sequence ID" value="NBR_0000682601-mRNA-1"/>
    <property type="gene ID" value="NBR_0000682601"/>
</dbReference>
<evidence type="ECO:0000313" key="2">
    <source>
        <dbReference type="Proteomes" id="UP000271162"/>
    </source>
</evidence>
<gene>
    <name evidence="1" type="ORF">NBR_LOCUS6827</name>
</gene>
<accession>A0A0N4XVJ3</accession>
<protein>
    <submittedName>
        <fullName evidence="3">Ovule protein</fullName>
    </submittedName>
</protein>
<sequence>MMMFVNVEIRRKILYSVGLRKTKPSDPRRHTSAVHAVESLEVDLLHANVSSDGQRGDVVRILTMMEMSQVMAVNVNL</sequence>